<reference evidence="2 3" key="1">
    <citation type="submission" date="2019-10" db="EMBL/GenBank/DDBJ databases">
        <authorList>
            <person name="Abad L.A."/>
            <person name="AUll H.A."/>
            <person name="Garlena R.A."/>
            <person name="Russell D.A."/>
            <person name="Pope W.H."/>
            <person name="Jacobs-Sera D."/>
            <person name="Hatfull G.F."/>
        </authorList>
    </citation>
    <scope>NUCLEOTIDE SEQUENCE [LARGE SCALE GENOMIC DNA]</scope>
</reference>
<evidence type="ECO:0000313" key="3">
    <source>
        <dbReference type="Proteomes" id="UP000425388"/>
    </source>
</evidence>
<gene>
    <name evidence="2" type="primary">82</name>
    <name evidence="2" type="ORF">PBI_MEGAN_82</name>
</gene>
<dbReference type="Proteomes" id="UP000425388">
    <property type="component" value="Segment"/>
</dbReference>
<proteinExistence type="predicted"/>
<sequence length="90" mass="10000">MPEQIKAHTTSAPDSHTRYHDGDWVTVQSEADEHGAIQATCSCGNPVTIQADTVFRRRVFITCPRCGATSYNANDVREGYCGRCHDWTTP</sequence>
<organism evidence="2 3">
    <name type="scientific">Microbacterium phage Megan</name>
    <dbReference type="NCBI Taxonomy" id="2656551"/>
    <lineage>
        <taxon>Viruses</taxon>
        <taxon>Duplodnaviria</taxon>
        <taxon>Heunggongvirae</taxon>
        <taxon>Uroviricota</taxon>
        <taxon>Caudoviricetes</taxon>
        <taxon>Hodgkinviridae</taxon>
        <taxon>Meganvirus</taxon>
        <taxon>Meganvirus megan</taxon>
    </lineage>
</organism>
<dbReference type="KEGG" id="vg:80005039"/>
<name>A0A649VLD8_9CAUD</name>
<dbReference type="RefSeq" id="YP_010751373.1">
    <property type="nucleotide sequence ID" value="NC_073368.1"/>
</dbReference>
<evidence type="ECO:0000313" key="2">
    <source>
        <dbReference type="EMBL" id="QGJ92752.1"/>
    </source>
</evidence>
<feature type="region of interest" description="Disordered" evidence="1">
    <location>
        <begin position="1"/>
        <end position="20"/>
    </location>
</feature>
<evidence type="ECO:0000256" key="1">
    <source>
        <dbReference type="SAM" id="MobiDB-lite"/>
    </source>
</evidence>
<dbReference type="GeneID" id="80005039"/>
<accession>A0A649VLD8</accession>
<dbReference type="EMBL" id="MN586020">
    <property type="protein sequence ID" value="QGJ92752.1"/>
    <property type="molecule type" value="Genomic_DNA"/>
</dbReference>
<keyword evidence="3" id="KW-1185">Reference proteome</keyword>
<protein>
    <submittedName>
        <fullName evidence="2">Uncharacterized protein</fullName>
    </submittedName>
</protein>